<dbReference type="AlphaFoldDB" id="A0A6I8LYJ9"/>
<organism evidence="2 3">
    <name type="scientific">Amycolatopsis camponoti</name>
    <dbReference type="NCBI Taxonomy" id="2606593"/>
    <lineage>
        <taxon>Bacteria</taxon>
        <taxon>Bacillati</taxon>
        <taxon>Actinomycetota</taxon>
        <taxon>Actinomycetes</taxon>
        <taxon>Pseudonocardiales</taxon>
        <taxon>Pseudonocardiaceae</taxon>
        <taxon>Amycolatopsis</taxon>
    </lineage>
</organism>
<dbReference type="InterPro" id="IPR009081">
    <property type="entry name" value="PP-bd_ACP"/>
</dbReference>
<evidence type="ECO:0000313" key="3">
    <source>
        <dbReference type="Proteomes" id="UP000399805"/>
    </source>
</evidence>
<evidence type="ECO:0000259" key="1">
    <source>
        <dbReference type="PROSITE" id="PS50075"/>
    </source>
</evidence>
<sequence length="83" mass="8906">MFTLDSLRRIMDATGGADDGVDLGGDIGATEFTDLGFDSLAMLEIQARVKQELGISFPEDSATLLLRPDDLVAYVNSNLVEVV</sequence>
<feature type="domain" description="Carrier" evidence="1">
    <location>
        <begin position="1"/>
        <end position="79"/>
    </location>
</feature>
<dbReference type="SUPFAM" id="SSF47336">
    <property type="entry name" value="ACP-like"/>
    <property type="match status" value="1"/>
</dbReference>
<keyword evidence="3" id="KW-1185">Reference proteome</keyword>
<dbReference type="Pfam" id="PF00550">
    <property type="entry name" value="PP-binding"/>
    <property type="match status" value="1"/>
</dbReference>
<reference evidence="2 3" key="1">
    <citation type="submission" date="2019-09" db="EMBL/GenBank/DDBJ databases">
        <authorList>
            <person name="Leyn A S."/>
        </authorList>
    </citation>
    <scope>NUCLEOTIDE SEQUENCE [LARGE SCALE GENOMIC DNA]</scope>
    <source>
        <strain evidence="2">AA231_1</strain>
    </source>
</reference>
<protein>
    <submittedName>
        <fullName evidence="2">TcmM paralog</fullName>
    </submittedName>
</protein>
<proteinExistence type="predicted"/>
<dbReference type="Proteomes" id="UP000399805">
    <property type="component" value="Unassembled WGS sequence"/>
</dbReference>
<accession>A0A6I8LYJ9</accession>
<name>A0A6I8LYJ9_9PSEU</name>
<dbReference type="EMBL" id="CABVGP010000002">
    <property type="protein sequence ID" value="VVJ20725.1"/>
    <property type="molecule type" value="Genomic_DNA"/>
</dbReference>
<dbReference type="PROSITE" id="PS50075">
    <property type="entry name" value="CARRIER"/>
    <property type="match status" value="1"/>
</dbReference>
<dbReference type="Gene3D" id="1.10.1200.10">
    <property type="entry name" value="ACP-like"/>
    <property type="match status" value="1"/>
</dbReference>
<evidence type="ECO:0000313" key="2">
    <source>
        <dbReference type="EMBL" id="VVJ20725.1"/>
    </source>
</evidence>
<gene>
    <name evidence="2" type="ORF">AA23TX_05746</name>
</gene>
<dbReference type="InterPro" id="IPR036736">
    <property type="entry name" value="ACP-like_sf"/>
</dbReference>